<evidence type="ECO:0000313" key="3">
    <source>
        <dbReference type="Proteomes" id="UP000887229"/>
    </source>
</evidence>
<dbReference type="GeneID" id="70288310"/>
<feature type="region of interest" description="Disordered" evidence="1">
    <location>
        <begin position="288"/>
        <end position="324"/>
    </location>
</feature>
<proteinExistence type="predicted"/>
<comment type="caution">
    <text evidence="2">The sequence shown here is derived from an EMBL/GenBank/DDBJ whole genome shotgun (WGS) entry which is preliminary data.</text>
</comment>
<dbReference type="GO" id="GO:0032543">
    <property type="term" value="P:mitochondrial translation"/>
    <property type="evidence" value="ECO:0007669"/>
    <property type="project" value="TreeGrafter"/>
</dbReference>
<organism evidence="2 3">
    <name type="scientific">Emericellopsis atlantica</name>
    <dbReference type="NCBI Taxonomy" id="2614577"/>
    <lineage>
        <taxon>Eukaryota</taxon>
        <taxon>Fungi</taxon>
        <taxon>Dikarya</taxon>
        <taxon>Ascomycota</taxon>
        <taxon>Pezizomycotina</taxon>
        <taxon>Sordariomycetes</taxon>
        <taxon>Hypocreomycetidae</taxon>
        <taxon>Hypocreales</taxon>
        <taxon>Bionectriaceae</taxon>
        <taxon>Emericellopsis</taxon>
    </lineage>
</organism>
<dbReference type="GO" id="GO:0005763">
    <property type="term" value="C:mitochondrial small ribosomal subunit"/>
    <property type="evidence" value="ECO:0007669"/>
    <property type="project" value="TreeGrafter"/>
</dbReference>
<name>A0A9P8CNY8_9HYPO</name>
<reference evidence="2" key="1">
    <citation type="journal article" date="2021" name="IMA Fungus">
        <title>Genomic characterization of three marine fungi, including Emericellopsis atlantica sp. nov. with signatures of a generalist lifestyle and marine biomass degradation.</title>
        <authorList>
            <person name="Hagestad O.C."/>
            <person name="Hou L."/>
            <person name="Andersen J.H."/>
            <person name="Hansen E.H."/>
            <person name="Altermark B."/>
            <person name="Li C."/>
            <person name="Kuhnert E."/>
            <person name="Cox R.J."/>
            <person name="Crous P.W."/>
            <person name="Spatafora J.W."/>
            <person name="Lail K."/>
            <person name="Amirebrahimi M."/>
            <person name="Lipzen A."/>
            <person name="Pangilinan J."/>
            <person name="Andreopoulos W."/>
            <person name="Hayes R.D."/>
            <person name="Ng V."/>
            <person name="Grigoriev I.V."/>
            <person name="Jackson S.A."/>
            <person name="Sutton T.D.S."/>
            <person name="Dobson A.D.W."/>
            <person name="Rama T."/>
        </authorList>
    </citation>
    <scope>NUCLEOTIDE SEQUENCE</scope>
    <source>
        <strain evidence="2">TS7</strain>
    </source>
</reference>
<dbReference type="GO" id="GO:0003735">
    <property type="term" value="F:structural constituent of ribosome"/>
    <property type="evidence" value="ECO:0007669"/>
    <property type="project" value="TreeGrafter"/>
</dbReference>
<feature type="compositionally biased region" description="Basic and acidic residues" evidence="1">
    <location>
        <begin position="288"/>
        <end position="297"/>
    </location>
</feature>
<dbReference type="Pfam" id="PF12298">
    <property type="entry name" value="Bot1p"/>
    <property type="match status" value="1"/>
</dbReference>
<dbReference type="PANTHER" id="PTHR28158">
    <property type="entry name" value="37S RIBOSOMAL PROTEIN S35, MITOCHONDRIAL"/>
    <property type="match status" value="1"/>
</dbReference>
<keyword evidence="3" id="KW-1185">Reference proteome</keyword>
<dbReference type="InterPro" id="IPR021036">
    <property type="entry name" value="Ribosomal_mS45"/>
</dbReference>
<sequence>MPPRVPGASGSLASLDTALLASSSSTSQCARRTFSTTPATCMSRRRYEMHKWLNENAARLYDQSSPGPRYLGAYSDQPFPNNSLFRSQPVLSDMLKEEIYNRIVVKGDAIKSVSREFGVDVRRVGAVVRLKEVEKRMIAEGKPLATPYARAINSMLPQTRLPTPGSDEKPIPHESINEIPVHRHTRRQLFVPVSESRHFTRADAAHAFDENLLPVDERSFHQELITAERKIVTGEQDRGEAMKAWELDVQATEEAHAAKVGEQLEKERSRVKSYETGRAAYRIKDVSVDDAGRDGKGPRASGWRYGAPHMDRKRGAVKIPTSVP</sequence>
<dbReference type="PANTHER" id="PTHR28158:SF1">
    <property type="entry name" value="SMALL RIBOSOMAL SUBUNIT PROTEIN MS45"/>
    <property type="match status" value="1"/>
</dbReference>
<dbReference type="EMBL" id="MU251255">
    <property type="protein sequence ID" value="KAG9253993.1"/>
    <property type="molecule type" value="Genomic_DNA"/>
</dbReference>
<protein>
    <submittedName>
        <fullName evidence="2">Eukaryotic mitochondrial regulator protein-domain-containing protein</fullName>
    </submittedName>
</protein>
<accession>A0A9P8CNY8</accession>
<dbReference type="AlphaFoldDB" id="A0A9P8CNY8"/>
<evidence type="ECO:0000313" key="2">
    <source>
        <dbReference type="EMBL" id="KAG9253993.1"/>
    </source>
</evidence>
<dbReference type="OrthoDB" id="10052321at2759"/>
<dbReference type="Proteomes" id="UP000887229">
    <property type="component" value="Unassembled WGS sequence"/>
</dbReference>
<gene>
    <name evidence="2" type="ORF">F5Z01DRAFT_110636</name>
</gene>
<dbReference type="RefSeq" id="XP_046117917.1">
    <property type="nucleotide sequence ID" value="XM_046257407.1"/>
</dbReference>
<evidence type="ECO:0000256" key="1">
    <source>
        <dbReference type="SAM" id="MobiDB-lite"/>
    </source>
</evidence>